<keyword evidence="10" id="KW-1185">Reference proteome</keyword>
<sequence>MAECIQDVIGNLFSTIDAKEELLGECESIWKLLEECQNQLLLLGTETLLKSNAKLSLLMTRVRALSVECHQWQNRCPELSSNNPDVLVKLGKHELQKAENDLEMMLSTVESKNRRLEQDLKRQQRWLEEQEKIVDALTQIEQEIKAQVEEISQKSWKKALLRELQKKMLQLKTRKKDLLNTLSKFLEEHFPLPIAANKILVSKLMDTPHEPYVKINDSFWVPYIELLLRCGVALRHPEDPNRIRLEAFHM</sequence>
<dbReference type="AlphaFoldDB" id="A0A1V4L1K4"/>
<dbReference type="InterPro" id="IPR020993">
    <property type="entry name" value="Centromere_CenpK"/>
</dbReference>
<dbReference type="GO" id="GO:0000070">
    <property type="term" value="P:mitotic sister chromatid segregation"/>
    <property type="evidence" value="ECO:0007669"/>
    <property type="project" value="TreeGrafter"/>
</dbReference>
<feature type="coiled-coil region" evidence="8">
    <location>
        <begin position="95"/>
        <end position="188"/>
    </location>
</feature>
<evidence type="ECO:0000256" key="3">
    <source>
        <dbReference type="ARBA" id="ARBA00005795"/>
    </source>
</evidence>
<dbReference type="PANTHER" id="PTHR14401:SF6">
    <property type="entry name" value="CENTROMERE PROTEIN K"/>
    <property type="match status" value="1"/>
</dbReference>
<protein>
    <submittedName>
        <fullName evidence="9">Centromere protein K</fullName>
    </submittedName>
</protein>
<evidence type="ECO:0000256" key="1">
    <source>
        <dbReference type="ARBA" id="ARBA00004123"/>
    </source>
</evidence>
<evidence type="ECO:0000256" key="7">
    <source>
        <dbReference type="ARBA" id="ARBA00023328"/>
    </source>
</evidence>
<evidence type="ECO:0000256" key="4">
    <source>
        <dbReference type="ARBA" id="ARBA00022454"/>
    </source>
</evidence>
<dbReference type="GO" id="GO:0000775">
    <property type="term" value="C:chromosome, centromeric region"/>
    <property type="evidence" value="ECO:0007669"/>
    <property type="project" value="UniProtKB-SubCell"/>
</dbReference>
<dbReference type="Pfam" id="PF11802">
    <property type="entry name" value="CENP-K"/>
    <property type="match status" value="2"/>
</dbReference>
<dbReference type="PANTHER" id="PTHR14401">
    <property type="entry name" value="CENTROMERE PROTEIN K"/>
    <property type="match status" value="1"/>
</dbReference>
<evidence type="ECO:0000256" key="2">
    <source>
        <dbReference type="ARBA" id="ARBA00004584"/>
    </source>
</evidence>
<name>A0A1V4L1K4_PATFA</name>
<dbReference type="GO" id="GO:0051382">
    <property type="term" value="P:kinetochore assembly"/>
    <property type="evidence" value="ECO:0007669"/>
    <property type="project" value="InterPro"/>
</dbReference>
<organism evidence="9 10">
    <name type="scientific">Patagioenas fasciata monilis</name>
    <dbReference type="NCBI Taxonomy" id="372326"/>
    <lineage>
        <taxon>Eukaryota</taxon>
        <taxon>Metazoa</taxon>
        <taxon>Chordata</taxon>
        <taxon>Craniata</taxon>
        <taxon>Vertebrata</taxon>
        <taxon>Euteleostomi</taxon>
        <taxon>Archelosauria</taxon>
        <taxon>Archosauria</taxon>
        <taxon>Dinosauria</taxon>
        <taxon>Saurischia</taxon>
        <taxon>Theropoda</taxon>
        <taxon>Coelurosauria</taxon>
        <taxon>Aves</taxon>
        <taxon>Neognathae</taxon>
        <taxon>Neoaves</taxon>
        <taxon>Columbimorphae</taxon>
        <taxon>Columbiformes</taxon>
        <taxon>Columbidae</taxon>
        <taxon>Patagioenas</taxon>
    </lineage>
</organism>
<proteinExistence type="inferred from homology"/>
<dbReference type="GO" id="GO:0005634">
    <property type="term" value="C:nucleus"/>
    <property type="evidence" value="ECO:0007669"/>
    <property type="project" value="UniProtKB-SubCell"/>
</dbReference>
<dbReference type="OrthoDB" id="9445768at2759"/>
<gene>
    <name evidence="9" type="primary">CENPK</name>
    <name evidence="9" type="ORF">AV530_008716</name>
</gene>
<comment type="caution">
    <text evidence="9">The sequence shown here is derived from an EMBL/GenBank/DDBJ whole genome shotgun (WGS) entry which is preliminary data.</text>
</comment>
<dbReference type="EMBL" id="LSYS01000242">
    <property type="protein sequence ID" value="OPJ90545.1"/>
    <property type="molecule type" value="Genomic_DNA"/>
</dbReference>
<reference evidence="9 10" key="1">
    <citation type="submission" date="2016-02" db="EMBL/GenBank/DDBJ databases">
        <title>Band-tailed pigeon sequencing and assembly.</title>
        <authorList>
            <person name="Soares A.E."/>
            <person name="Novak B.J."/>
            <person name="Rice E.S."/>
            <person name="O'Connell B."/>
            <person name="Chang D."/>
            <person name="Weber S."/>
            <person name="Shapiro B."/>
        </authorList>
    </citation>
    <scope>NUCLEOTIDE SEQUENCE [LARGE SCALE GENOMIC DNA]</scope>
    <source>
        <strain evidence="9">BTP2013</strain>
        <tissue evidence="9">Blood</tissue>
    </source>
</reference>
<evidence type="ECO:0000256" key="5">
    <source>
        <dbReference type="ARBA" id="ARBA00023054"/>
    </source>
</evidence>
<comment type="subcellular location">
    <subcellularLocation>
        <location evidence="2">Chromosome</location>
        <location evidence="2">Centromere</location>
    </subcellularLocation>
    <subcellularLocation>
        <location evidence="1">Nucleus</location>
    </subcellularLocation>
</comment>
<evidence type="ECO:0000256" key="6">
    <source>
        <dbReference type="ARBA" id="ARBA00023242"/>
    </source>
</evidence>
<evidence type="ECO:0000313" key="9">
    <source>
        <dbReference type="EMBL" id="OPJ90545.1"/>
    </source>
</evidence>
<accession>A0A1V4L1K4</accession>
<keyword evidence="4" id="KW-0158">Chromosome</keyword>
<keyword evidence="7" id="KW-0137">Centromere</keyword>
<keyword evidence="5 8" id="KW-0175">Coiled coil</keyword>
<evidence type="ECO:0000256" key="8">
    <source>
        <dbReference type="SAM" id="Coils"/>
    </source>
</evidence>
<evidence type="ECO:0000313" key="10">
    <source>
        <dbReference type="Proteomes" id="UP000190648"/>
    </source>
</evidence>
<dbReference type="STRING" id="372326.A0A1V4L1K4"/>
<dbReference type="Proteomes" id="UP000190648">
    <property type="component" value="Unassembled WGS sequence"/>
</dbReference>
<comment type="similarity">
    <text evidence="3">Belongs to the CENP-K/MCM22 family.</text>
</comment>
<keyword evidence="6" id="KW-0539">Nucleus</keyword>